<proteinExistence type="predicted"/>
<accession>A0ACB8YT48</accession>
<protein>
    <submittedName>
        <fullName evidence="1">Uncharacterized protein</fullName>
    </submittedName>
</protein>
<dbReference type="Proteomes" id="UP001056120">
    <property type="component" value="Linkage Group LG27"/>
</dbReference>
<gene>
    <name evidence="1" type="ORF">L1987_81956</name>
</gene>
<evidence type="ECO:0000313" key="2">
    <source>
        <dbReference type="Proteomes" id="UP001056120"/>
    </source>
</evidence>
<reference evidence="1 2" key="2">
    <citation type="journal article" date="2022" name="Mol. Ecol. Resour.">
        <title>The genomes of chicory, endive, great burdock and yacon provide insights into Asteraceae paleo-polyploidization history and plant inulin production.</title>
        <authorList>
            <person name="Fan W."/>
            <person name="Wang S."/>
            <person name="Wang H."/>
            <person name="Wang A."/>
            <person name="Jiang F."/>
            <person name="Liu H."/>
            <person name="Zhao H."/>
            <person name="Xu D."/>
            <person name="Zhang Y."/>
        </authorList>
    </citation>
    <scope>NUCLEOTIDE SEQUENCE [LARGE SCALE GENOMIC DNA]</scope>
    <source>
        <strain evidence="2">cv. Yunnan</strain>
        <tissue evidence="1">Leaves</tissue>
    </source>
</reference>
<dbReference type="EMBL" id="CM042044">
    <property type="protein sequence ID" value="KAI3688245.1"/>
    <property type="molecule type" value="Genomic_DNA"/>
</dbReference>
<comment type="caution">
    <text evidence="1">The sequence shown here is derived from an EMBL/GenBank/DDBJ whole genome shotgun (WGS) entry which is preliminary data.</text>
</comment>
<keyword evidence="2" id="KW-1185">Reference proteome</keyword>
<name>A0ACB8YT48_9ASTR</name>
<evidence type="ECO:0000313" key="1">
    <source>
        <dbReference type="EMBL" id="KAI3688245.1"/>
    </source>
</evidence>
<organism evidence="1 2">
    <name type="scientific">Smallanthus sonchifolius</name>
    <dbReference type="NCBI Taxonomy" id="185202"/>
    <lineage>
        <taxon>Eukaryota</taxon>
        <taxon>Viridiplantae</taxon>
        <taxon>Streptophyta</taxon>
        <taxon>Embryophyta</taxon>
        <taxon>Tracheophyta</taxon>
        <taxon>Spermatophyta</taxon>
        <taxon>Magnoliopsida</taxon>
        <taxon>eudicotyledons</taxon>
        <taxon>Gunneridae</taxon>
        <taxon>Pentapetalae</taxon>
        <taxon>asterids</taxon>
        <taxon>campanulids</taxon>
        <taxon>Asterales</taxon>
        <taxon>Asteraceae</taxon>
        <taxon>Asteroideae</taxon>
        <taxon>Heliantheae alliance</taxon>
        <taxon>Millerieae</taxon>
        <taxon>Smallanthus</taxon>
    </lineage>
</organism>
<reference evidence="2" key="1">
    <citation type="journal article" date="2022" name="Mol. Ecol. Resour.">
        <title>The genomes of chicory, endive, great burdock and yacon provide insights into Asteraceae palaeo-polyploidization history and plant inulin production.</title>
        <authorList>
            <person name="Fan W."/>
            <person name="Wang S."/>
            <person name="Wang H."/>
            <person name="Wang A."/>
            <person name="Jiang F."/>
            <person name="Liu H."/>
            <person name="Zhao H."/>
            <person name="Xu D."/>
            <person name="Zhang Y."/>
        </authorList>
    </citation>
    <scope>NUCLEOTIDE SEQUENCE [LARGE SCALE GENOMIC DNA]</scope>
    <source>
        <strain evidence="2">cv. Yunnan</strain>
    </source>
</reference>
<sequence>MSLLLFALLALAASTTATPTIYDIVNQFGFPSGIVPDSVASYSTAPSDGDSYTFAIYLKKPCYVKYDYLVHFDTEITGKITYGKITDLKGLQAQSFWFWLNIDEIKVDGSSLQFTLGLVTVKSDISLFVEIPTCKDKALADCDKPSKLISRKLPRNAGVIEQVIME</sequence>